<sequence>MDSHGLLAVTVCLLTSAFLVLRDPRRMMVSLLYLCFYFSMLDLCEASRTHFLCIGFDVRETCIKDDFSKENMIGNGRTGTMYKATLADGTSLAIKRLQDTAI</sequence>
<comment type="caution">
    <text evidence="1">The sequence shown here is derived from an EMBL/GenBank/DDBJ whole genome shotgun (WGS) entry which is preliminary data.</text>
</comment>
<keyword evidence="2" id="KW-1185">Reference proteome</keyword>
<evidence type="ECO:0000313" key="1">
    <source>
        <dbReference type="EMBL" id="KAJ8465797.1"/>
    </source>
</evidence>
<evidence type="ECO:0008006" key="3">
    <source>
        <dbReference type="Google" id="ProtNLM"/>
    </source>
</evidence>
<dbReference type="InterPro" id="IPR011009">
    <property type="entry name" value="Kinase-like_dom_sf"/>
</dbReference>
<reference evidence="1 2" key="1">
    <citation type="submission" date="2022-12" db="EMBL/GenBank/DDBJ databases">
        <title>Chromosome-scale assembly of the Ensete ventricosum genome.</title>
        <authorList>
            <person name="Dussert Y."/>
            <person name="Stocks J."/>
            <person name="Wendawek A."/>
            <person name="Woldeyes F."/>
            <person name="Nichols R.A."/>
            <person name="Borrell J.S."/>
        </authorList>
    </citation>
    <scope>NUCLEOTIDE SEQUENCE [LARGE SCALE GENOMIC DNA]</scope>
    <source>
        <strain evidence="2">cv. Maze</strain>
        <tissue evidence="1">Seeds</tissue>
    </source>
</reference>
<evidence type="ECO:0000313" key="2">
    <source>
        <dbReference type="Proteomes" id="UP001222027"/>
    </source>
</evidence>
<dbReference type="AlphaFoldDB" id="A0AAV8P406"/>
<accession>A0AAV8P406</accession>
<dbReference type="Proteomes" id="UP001222027">
    <property type="component" value="Unassembled WGS sequence"/>
</dbReference>
<dbReference type="Gene3D" id="3.30.200.20">
    <property type="entry name" value="Phosphorylase Kinase, domain 1"/>
    <property type="match status" value="1"/>
</dbReference>
<dbReference type="EMBL" id="JAQQAF010000008">
    <property type="protein sequence ID" value="KAJ8465797.1"/>
    <property type="molecule type" value="Genomic_DNA"/>
</dbReference>
<organism evidence="1 2">
    <name type="scientific">Ensete ventricosum</name>
    <name type="common">Abyssinian banana</name>
    <name type="synonym">Musa ensete</name>
    <dbReference type="NCBI Taxonomy" id="4639"/>
    <lineage>
        <taxon>Eukaryota</taxon>
        <taxon>Viridiplantae</taxon>
        <taxon>Streptophyta</taxon>
        <taxon>Embryophyta</taxon>
        <taxon>Tracheophyta</taxon>
        <taxon>Spermatophyta</taxon>
        <taxon>Magnoliopsida</taxon>
        <taxon>Liliopsida</taxon>
        <taxon>Zingiberales</taxon>
        <taxon>Musaceae</taxon>
        <taxon>Ensete</taxon>
    </lineage>
</organism>
<dbReference type="SUPFAM" id="SSF56112">
    <property type="entry name" value="Protein kinase-like (PK-like)"/>
    <property type="match status" value="1"/>
</dbReference>
<protein>
    <recommendedName>
        <fullName evidence="3">Protein kinase domain-containing protein</fullName>
    </recommendedName>
</protein>
<name>A0AAV8P406_ENSVE</name>
<proteinExistence type="predicted"/>
<gene>
    <name evidence="1" type="ORF">OPV22_028349</name>
</gene>